<dbReference type="Pfam" id="PF00578">
    <property type="entry name" value="AhpC-TSA"/>
    <property type="match status" value="1"/>
</dbReference>
<accession>A0A381YJ31</accession>
<gene>
    <name evidence="2" type="ORF">METZ01_LOCUS129291</name>
</gene>
<dbReference type="InterPro" id="IPR000866">
    <property type="entry name" value="AhpC/TSA"/>
</dbReference>
<evidence type="ECO:0000259" key="1">
    <source>
        <dbReference type="Pfam" id="PF00578"/>
    </source>
</evidence>
<dbReference type="Gene3D" id="3.40.30.10">
    <property type="entry name" value="Glutaredoxin"/>
    <property type="match status" value="1"/>
</dbReference>
<evidence type="ECO:0000313" key="2">
    <source>
        <dbReference type="EMBL" id="SVA76437.1"/>
    </source>
</evidence>
<dbReference type="SUPFAM" id="SSF52833">
    <property type="entry name" value="Thioredoxin-like"/>
    <property type="match status" value="1"/>
</dbReference>
<dbReference type="GO" id="GO:0016209">
    <property type="term" value="F:antioxidant activity"/>
    <property type="evidence" value="ECO:0007669"/>
    <property type="project" value="InterPro"/>
</dbReference>
<name>A0A381YJ31_9ZZZZ</name>
<dbReference type="GO" id="GO:0016491">
    <property type="term" value="F:oxidoreductase activity"/>
    <property type="evidence" value="ECO:0007669"/>
    <property type="project" value="InterPro"/>
</dbReference>
<feature type="domain" description="Alkyl hydroperoxide reductase subunit C/ Thiol specific antioxidant" evidence="1">
    <location>
        <begin position="54"/>
        <end position="119"/>
    </location>
</feature>
<sequence>MEALTMTELAIQEDRVLSTTTDRDVAAGMRYRLEHLSMPVVLGDMSFGTDDLGPGDRIPDFDLPTLDGGRFRSADLTETGQALLVFGYYTCPVTESAAPGLNQLHAGFGGQVRFVMVNVLEAHPGKNVPQPQMMDQKTAHAEQSGPLITSIVWLFLIFARDITM</sequence>
<reference evidence="2" key="1">
    <citation type="submission" date="2018-05" db="EMBL/GenBank/DDBJ databases">
        <authorList>
            <person name="Lanie J.A."/>
            <person name="Ng W.-L."/>
            <person name="Kazmierczak K.M."/>
            <person name="Andrzejewski T.M."/>
            <person name="Davidsen T.M."/>
            <person name="Wayne K.J."/>
            <person name="Tettelin H."/>
            <person name="Glass J.I."/>
            <person name="Rusch D."/>
            <person name="Podicherti R."/>
            <person name="Tsui H.-C.T."/>
            <person name="Winkler M.E."/>
        </authorList>
    </citation>
    <scope>NUCLEOTIDE SEQUENCE</scope>
</reference>
<protein>
    <recommendedName>
        <fullName evidence="1">Alkyl hydroperoxide reductase subunit C/ Thiol specific antioxidant domain-containing protein</fullName>
    </recommendedName>
</protein>
<dbReference type="InterPro" id="IPR036249">
    <property type="entry name" value="Thioredoxin-like_sf"/>
</dbReference>
<organism evidence="2">
    <name type="scientific">marine metagenome</name>
    <dbReference type="NCBI Taxonomy" id="408172"/>
    <lineage>
        <taxon>unclassified sequences</taxon>
        <taxon>metagenomes</taxon>
        <taxon>ecological metagenomes</taxon>
    </lineage>
</organism>
<dbReference type="EMBL" id="UINC01018241">
    <property type="protein sequence ID" value="SVA76437.1"/>
    <property type="molecule type" value="Genomic_DNA"/>
</dbReference>
<dbReference type="AlphaFoldDB" id="A0A381YJ31"/>
<proteinExistence type="predicted"/>